<accession>A0A1G8L7V5</accession>
<feature type="transmembrane region" description="Helical" evidence="1">
    <location>
        <begin position="168"/>
        <end position="186"/>
    </location>
</feature>
<keyword evidence="1" id="KW-0472">Membrane</keyword>
<organism evidence="3 4">
    <name type="scientific">Mucilaginibacter gossypii</name>
    <dbReference type="NCBI Taxonomy" id="551996"/>
    <lineage>
        <taxon>Bacteria</taxon>
        <taxon>Pseudomonadati</taxon>
        <taxon>Bacteroidota</taxon>
        <taxon>Sphingobacteriia</taxon>
        <taxon>Sphingobacteriales</taxon>
        <taxon>Sphingobacteriaceae</taxon>
        <taxon>Mucilaginibacter</taxon>
    </lineage>
</organism>
<evidence type="ECO:0000313" key="3">
    <source>
        <dbReference type="EMBL" id="SDI51733.1"/>
    </source>
</evidence>
<proteinExistence type="predicted"/>
<sequence>MNLASIYHIKQLWQSAYDTQASRLKLLGATMVIVIIINLLPSFFKYIEKRQDGVVLNDWVLAHLPSYDLSVPIFILIWSMGMLMMWRALYNPRICITYIWTLNFVCIARFITIGLVKLNPPVGLVPLIDPSTSVFYGHTFITKDLFFSGHTATMVLVYLHLQKRTDKLIALACAIVLVVLLLIQHIHYTIDVVAAPFFVYGCWRLVKWLGLE</sequence>
<gene>
    <name evidence="3" type="ORF">SAMN05192573_12270</name>
</gene>
<dbReference type="RefSeq" id="WP_256337555.1">
    <property type="nucleotide sequence ID" value="NZ_FNCG01000022.1"/>
</dbReference>
<name>A0A1G8L7V5_9SPHI</name>
<dbReference type="InterPro" id="IPR025749">
    <property type="entry name" value="Sphingomyelin_synth-like_dom"/>
</dbReference>
<evidence type="ECO:0000256" key="1">
    <source>
        <dbReference type="SAM" id="Phobius"/>
    </source>
</evidence>
<feature type="transmembrane region" description="Helical" evidence="1">
    <location>
        <begin position="26"/>
        <end position="47"/>
    </location>
</feature>
<reference evidence="4" key="1">
    <citation type="submission" date="2016-10" db="EMBL/GenBank/DDBJ databases">
        <authorList>
            <person name="Varghese N."/>
            <person name="Submissions S."/>
        </authorList>
    </citation>
    <scope>NUCLEOTIDE SEQUENCE [LARGE SCALE GENOMIC DNA]</scope>
    <source>
        <strain evidence="4">Gh-67</strain>
    </source>
</reference>
<keyword evidence="1" id="KW-1133">Transmembrane helix</keyword>
<evidence type="ECO:0000259" key="2">
    <source>
        <dbReference type="Pfam" id="PF14360"/>
    </source>
</evidence>
<evidence type="ECO:0000313" key="4">
    <source>
        <dbReference type="Proteomes" id="UP000199705"/>
    </source>
</evidence>
<dbReference type="EMBL" id="FNCG01000022">
    <property type="protein sequence ID" value="SDI51733.1"/>
    <property type="molecule type" value="Genomic_DNA"/>
</dbReference>
<keyword evidence="4" id="KW-1185">Reference proteome</keyword>
<protein>
    <submittedName>
        <fullName evidence="3">PAP2 superfamily C-terminal</fullName>
    </submittedName>
</protein>
<dbReference type="Proteomes" id="UP000199705">
    <property type="component" value="Unassembled WGS sequence"/>
</dbReference>
<feature type="transmembrane region" description="Helical" evidence="1">
    <location>
        <begin position="136"/>
        <end position="161"/>
    </location>
</feature>
<dbReference type="AlphaFoldDB" id="A0A1G8L7V5"/>
<keyword evidence="1" id="KW-0812">Transmembrane</keyword>
<feature type="transmembrane region" description="Helical" evidence="1">
    <location>
        <begin position="67"/>
        <end position="86"/>
    </location>
</feature>
<dbReference type="STRING" id="551996.SAMN05192573_12270"/>
<dbReference type="Pfam" id="PF14360">
    <property type="entry name" value="PAP2_C"/>
    <property type="match status" value="1"/>
</dbReference>
<feature type="transmembrane region" description="Helical" evidence="1">
    <location>
        <begin position="98"/>
        <end position="116"/>
    </location>
</feature>
<feature type="domain" description="Sphingomyelin synthase-like" evidence="2">
    <location>
        <begin position="144"/>
        <end position="206"/>
    </location>
</feature>